<evidence type="ECO:0000256" key="2">
    <source>
        <dbReference type="ARBA" id="ARBA00004906"/>
    </source>
</evidence>
<dbReference type="GO" id="GO:0005737">
    <property type="term" value="C:cytoplasm"/>
    <property type="evidence" value="ECO:0007669"/>
    <property type="project" value="TreeGrafter"/>
</dbReference>
<dbReference type="Gene3D" id="3.30.2160.10">
    <property type="entry name" value="Hect, E3 ligase catalytic domain"/>
    <property type="match status" value="1"/>
</dbReference>
<comment type="caution">
    <text evidence="6">Lacks conserved residue(s) required for the propagation of feature annotation.</text>
</comment>
<dbReference type="GO" id="GO:0006511">
    <property type="term" value="P:ubiquitin-dependent protein catabolic process"/>
    <property type="evidence" value="ECO:0007669"/>
    <property type="project" value="TreeGrafter"/>
</dbReference>
<dbReference type="PANTHER" id="PTHR11254:SF424">
    <property type="entry name" value="E3 UBIQUITIN-PROTEIN LIGASE UPL5"/>
    <property type="match status" value="1"/>
</dbReference>
<gene>
    <name evidence="9" type="ORF">CB5_LOCUS14449</name>
</gene>
<evidence type="ECO:0000256" key="5">
    <source>
        <dbReference type="ARBA" id="ARBA00022786"/>
    </source>
</evidence>
<organism evidence="9">
    <name type="scientific">Ananas comosus var. bracteatus</name>
    <name type="common">red pineapple</name>
    <dbReference type="NCBI Taxonomy" id="296719"/>
    <lineage>
        <taxon>Eukaryota</taxon>
        <taxon>Viridiplantae</taxon>
        <taxon>Streptophyta</taxon>
        <taxon>Embryophyta</taxon>
        <taxon>Tracheophyta</taxon>
        <taxon>Spermatophyta</taxon>
        <taxon>Magnoliopsida</taxon>
        <taxon>Liliopsida</taxon>
        <taxon>Poales</taxon>
        <taxon>Bromeliaceae</taxon>
        <taxon>Bromelioideae</taxon>
        <taxon>Ananas</taxon>
    </lineage>
</organism>
<dbReference type="GO" id="GO:0061630">
    <property type="term" value="F:ubiquitin protein ligase activity"/>
    <property type="evidence" value="ECO:0007669"/>
    <property type="project" value="UniProtKB-EC"/>
</dbReference>
<dbReference type="SUPFAM" id="SSF56204">
    <property type="entry name" value="Hect, E3 ligase catalytic domain"/>
    <property type="match status" value="1"/>
</dbReference>
<dbReference type="SUPFAM" id="SSF54236">
    <property type="entry name" value="Ubiquitin-like"/>
    <property type="match status" value="1"/>
</dbReference>
<feature type="compositionally biased region" description="Low complexity" evidence="7">
    <location>
        <begin position="17"/>
        <end position="30"/>
    </location>
</feature>
<feature type="region of interest" description="Disordered" evidence="7">
    <location>
        <begin position="112"/>
        <end position="151"/>
    </location>
</feature>
<reference evidence="9" key="1">
    <citation type="submission" date="2020-07" db="EMBL/GenBank/DDBJ databases">
        <authorList>
            <person name="Lin J."/>
        </authorList>
    </citation>
    <scope>NUCLEOTIDE SEQUENCE</scope>
</reference>
<dbReference type="EC" id="2.3.2.26" evidence="3"/>
<evidence type="ECO:0000256" key="3">
    <source>
        <dbReference type="ARBA" id="ARBA00012485"/>
    </source>
</evidence>
<keyword evidence="4" id="KW-0808">Transferase</keyword>
<dbReference type="EMBL" id="LR862149">
    <property type="protein sequence ID" value="CAD1831238.1"/>
    <property type="molecule type" value="Genomic_DNA"/>
</dbReference>
<evidence type="ECO:0000256" key="7">
    <source>
        <dbReference type="SAM" id="MobiDB-lite"/>
    </source>
</evidence>
<dbReference type="InterPro" id="IPR000569">
    <property type="entry name" value="HECT_dom"/>
</dbReference>
<accession>A0A6V7PKR4</accession>
<evidence type="ECO:0000256" key="4">
    <source>
        <dbReference type="ARBA" id="ARBA00022679"/>
    </source>
</evidence>
<name>A0A6V7PKR4_ANACO</name>
<evidence type="ECO:0000256" key="1">
    <source>
        <dbReference type="ARBA" id="ARBA00000885"/>
    </source>
</evidence>
<dbReference type="Gene3D" id="3.90.1750.10">
    <property type="entry name" value="Hect, E3 ligase catalytic domains"/>
    <property type="match status" value="1"/>
</dbReference>
<feature type="region of interest" description="Disordered" evidence="7">
    <location>
        <begin position="17"/>
        <end position="36"/>
    </location>
</feature>
<dbReference type="GO" id="GO:0000209">
    <property type="term" value="P:protein polyubiquitination"/>
    <property type="evidence" value="ECO:0007669"/>
    <property type="project" value="TreeGrafter"/>
</dbReference>
<protein>
    <recommendedName>
        <fullName evidence="3">HECT-type E3 ubiquitin transferase</fullName>
        <ecNumber evidence="3">2.3.2.26</ecNumber>
    </recommendedName>
</protein>
<dbReference type="InterPro" id="IPR035983">
    <property type="entry name" value="Hect_E3_ubiquitin_ligase"/>
</dbReference>
<evidence type="ECO:0000256" key="6">
    <source>
        <dbReference type="PROSITE-ProRule" id="PRU00104"/>
    </source>
</evidence>
<sequence>MQQSSLIFSLSYRRCQSSTTPVSRRPSPTSAGGSDLRFLHRGRQLSPDATLAAAGVQPGDTLHLSPRLHSIRRPKPGIGHGDFEDLHFFGATAMLVRPRRRRRHPWILLPPRPAASSPWPSGRATRSAASSGRPSWTSSRNWGRGSPSRAWSSRSRQRGIWCSCCCRRKVFSPDRELNVLFLACPSDRRRFFPNPASSTDSMNLEYFKFSGRLIALALMHEVQIGITFDRTFFLQLAGKPITLEDVKDADPFLYLSCKWILDMDPDLVDSDALGLTFSRDVEVLGSIKNAELGTGGKDTVVNRSNREYYVNLLIKHSFVTSVAYQVEQFARGFADILSDRTHQRLFFESLELEDVDRLLYGSNGAVSLTDWKEHTKYECYKEKMIRYGGSGR</sequence>
<keyword evidence="5 6" id="KW-0833">Ubl conjugation pathway</keyword>
<dbReference type="AlphaFoldDB" id="A0A6V7PKR4"/>
<dbReference type="Pfam" id="PF00632">
    <property type="entry name" value="HECT"/>
    <property type="match status" value="1"/>
</dbReference>
<dbReference type="CDD" id="cd17039">
    <property type="entry name" value="Ubl_ubiquitin_like"/>
    <property type="match status" value="1"/>
</dbReference>
<dbReference type="InterPro" id="IPR029071">
    <property type="entry name" value="Ubiquitin-like_domsf"/>
</dbReference>
<evidence type="ECO:0000313" key="9">
    <source>
        <dbReference type="EMBL" id="CAD1831238.1"/>
    </source>
</evidence>
<dbReference type="PANTHER" id="PTHR11254">
    <property type="entry name" value="HECT DOMAIN UBIQUITIN-PROTEIN LIGASE"/>
    <property type="match status" value="1"/>
</dbReference>
<dbReference type="PROSITE" id="PS50237">
    <property type="entry name" value="HECT"/>
    <property type="match status" value="1"/>
</dbReference>
<comment type="pathway">
    <text evidence="2">Protein modification; protein ubiquitination.</text>
</comment>
<dbReference type="InterPro" id="IPR050409">
    <property type="entry name" value="E3_ubiq-protein_ligase"/>
</dbReference>
<dbReference type="SMART" id="SM00119">
    <property type="entry name" value="HECTc"/>
    <property type="match status" value="1"/>
</dbReference>
<comment type="catalytic activity">
    <reaction evidence="1">
        <text>S-ubiquitinyl-[E2 ubiquitin-conjugating enzyme]-L-cysteine + [acceptor protein]-L-lysine = [E2 ubiquitin-conjugating enzyme]-L-cysteine + N(6)-ubiquitinyl-[acceptor protein]-L-lysine.</text>
        <dbReference type="EC" id="2.3.2.26"/>
    </reaction>
</comment>
<evidence type="ECO:0000259" key="8">
    <source>
        <dbReference type="PROSITE" id="PS50237"/>
    </source>
</evidence>
<feature type="compositionally biased region" description="Low complexity" evidence="7">
    <location>
        <begin position="114"/>
        <end position="135"/>
    </location>
</feature>
<feature type="domain" description="HECT" evidence="8">
    <location>
        <begin position="168"/>
        <end position="392"/>
    </location>
</feature>
<proteinExistence type="predicted"/>